<dbReference type="CDD" id="cd00616">
    <property type="entry name" value="AHBA_syn"/>
    <property type="match status" value="1"/>
</dbReference>
<dbReference type="GO" id="GO:0008483">
    <property type="term" value="F:transaminase activity"/>
    <property type="evidence" value="ECO:0007669"/>
    <property type="project" value="UniProtKB-KW"/>
</dbReference>
<sequence>MSIPFFSSAPMHTALKTEIDAFWQRFYDSNWYVLGPEVEAFEQAYANFNQSRYCIGVANGLDALHISLKALGIGPGDEVIVPSNTYIASWLGVSQVGAKPVPVEPNPYTWNIDPDRIEAAITPRTRAIMPVHLYGQACEMGPIMDVANHHQLRVVEDNAQAHGAAWQGKLTGSFGHINGVSFYPTKNLGALGDAGAVTTDDPALANFARMYRNYGSKERYFNETPGLNSRLDAIQAGILRIKLPFLTQWNLMRAELAQEYFAHLEGIEPIILPTLGKGCTHVWHLFVILAERRDALKAYLANQGIATLIHYPLPPHLQKAYSGLGFQPGQFPIAEALAQKCLSLPLYPGMPMEQVEKISAAIQAFYPS</sequence>
<dbReference type="InterPro" id="IPR015422">
    <property type="entry name" value="PyrdxlP-dep_Trfase_small"/>
</dbReference>
<feature type="modified residue" description="N6-(pyridoxal phosphate)lysine" evidence="4">
    <location>
        <position position="186"/>
    </location>
</feature>
<keyword evidence="1 4" id="KW-0663">Pyridoxal phosphate</keyword>
<evidence type="ECO:0000256" key="2">
    <source>
        <dbReference type="ARBA" id="ARBA00037999"/>
    </source>
</evidence>
<evidence type="ECO:0000256" key="1">
    <source>
        <dbReference type="ARBA" id="ARBA00022898"/>
    </source>
</evidence>
<gene>
    <name evidence="6" type="ordered locus">Halhy_3296</name>
</gene>
<dbReference type="PANTHER" id="PTHR30244">
    <property type="entry name" value="TRANSAMINASE"/>
    <property type="match status" value="1"/>
</dbReference>
<reference evidence="6 7" key="1">
    <citation type="journal article" date="2011" name="Stand. Genomic Sci.">
        <title>Complete genome sequence of Haliscomenobacter hydrossis type strain (O).</title>
        <authorList>
            <consortium name="US DOE Joint Genome Institute (JGI-PGF)"/>
            <person name="Daligault H."/>
            <person name="Lapidus A."/>
            <person name="Zeytun A."/>
            <person name="Nolan M."/>
            <person name="Lucas S."/>
            <person name="Del Rio T.G."/>
            <person name="Tice H."/>
            <person name="Cheng J.F."/>
            <person name="Tapia R."/>
            <person name="Han C."/>
            <person name="Goodwin L."/>
            <person name="Pitluck S."/>
            <person name="Liolios K."/>
            <person name="Pagani I."/>
            <person name="Ivanova N."/>
            <person name="Huntemann M."/>
            <person name="Mavromatis K."/>
            <person name="Mikhailova N."/>
            <person name="Pati A."/>
            <person name="Chen A."/>
            <person name="Palaniappan K."/>
            <person name="Land M."/>
            <person name="Hauser L."/>
            <person name="Brambilla E.M."/>
            <person name="Rohde M."/>
            <person name="Verbarg S."/>
            <person name="Goker M."/>
            <person name="Bristow J."/>
            <person name="Eisen J.A."/>
            <person name="Markowitz V."/>
            <person name="Hugenholtz P."/>
            <person name="Kyrpides N.C."/>
            <person name="Klenk H.P."/>
            <person name="Woyke T."/>
        </authorList>
    </citation>
    <scope>NUCLEOTIDE SEQUENCE [LARGE SCALE GENOMIC DNA]</scope>
    <source>
        <strain evidence="7">ATCC 27775 / DSM 1100 / LMG 10767 / O</strain>
    </source>
</reference>
<dbReference type="STRING" id="760192.Halhy_3296"/>
<dbReference type="Gene3D" id="3.90.1150.10">
    <property type="entry name" value="Aspartate Aminotransferase, domain 1"/>
    <property type="match status" value="1"/>
</dbReference>
<organism evidence="6 7">
    <name type="scientific">Haliscomenobacter hydrossis (strain ATCC 27775 / DSM 1100 / LMG 10767 / O)</name>
    <dbReference type="NCBI Taxonomy" id="760192"/>
    <lineage>
        <taxon>Bacteria</taxon>
        <taxon>Pseudomonadati</taxon>
        <taxon>Bacteroidota</taxon>
        <taxon>Saprospiria</taxon>
        <taxon>Saprospirales</taxon>
        <taxon>Haliscomenobacteraceae</taxon>
        <taxon>Haliscomenobacter</taxon>
    </lineage>
</organism>
<dbReference type="Gene3D" id="3.40.640.10">
    <property type="entry name" value="Type I PLP-dependent aspartate aminotransferase-like (Major domain)"/>
    <property type="match status" value="1"/>
</dbReference>
<evidence type="ECO:0000313" key="6">
    <source>
        <dbReference type="EMBL" id="AEE51155.1"/>
    </source>
</evidence>
<dbReference type="AlphaFoldDB" id="F4KT98"/>
<evidence type="ECO:0000313" key="7">
    <source>
        <dbReference type="Proteomes" id="UP000008461"/>
    </source>
</evidence>
<dbReference type="OrthoDB" id="9804264at2"/>
<dbReference type="KEGG" id="hhy:Halhy_3296"/>
<dbReference type="GO" id="GO:0000271">
    <property type="term" value="P:polysaccharide biosynthetic process"/>
    <property type="evidence" value="ECO:0007669"/>
    <property type="project" value="TreeGrafter"/>
</dbReference>
<dbReference type="SUPFAM" id="SSF53383">
    <property type="entry name" value="PLP-dependent transferases"/>
    <property type="match status" value="1"/>
</dbReference>
<dbReference type="GO" id="GO:0030170">
    <property type="term" value="F:pyridoxal phosphate binding"/>
    <property type="evidence" value="ECO:0007669"/>
    <property type="project" value="TreeGrafter"/>
</dbReference>
<dbReference type="InterPro" id="IPR000653">
    <property type="entry name" value="DegT/StrS_aminotransferase"/>
</dbReference>
<dbReference type="PANTHER" id="PTHR30244:SF36">
    <property type="entry name" value="3-OXO-GLUCOSE-6-PHOSPHATE:GLUTAMATE AMINOTRANSFERASE"/>
    <property type="match status" value="1"/>
</dbReference>
<name>F4KT98_HALH1</name>
<dbReference type="Proteomes" id="UP000008461">
    <property type="component" value="Chromosome"/>
</dbReference>
<dbReference type="eggNOG" id="COG0399">
    <property type="taxonomic scope" value="Bacteria"/>
</dbReference>
<dbReference type="PIRSF" id="PIRSF000390">
    <property type="entry name" value="PLP_StrS"/>
    <property type="match status" value="1"/>
</dbReference>
<accession>F4KT98</accession>
<feature type="active site" description="Proton acceptor" evidence="3">
    <location>
        <position position="186"/>
    </location>
</feature>
<keyword evidence="7" id="KW-1185">Reference proteome</keyword>
<dbReference type="Pfam" id="PF01041">
    <property type="entry name" value="DegT_DnrJ_EryC1"/>
    <property type="match status" value="1"/>
</dbReference>
<dbReference type="InterPro" id="IPR015424">
    <property type="entry name" value="PyrdxlP-dep_Trfase"/>
</dbReference>
<evidence type="ECO:0000256" key="3">
    <source>
        <dbReference type="PIRSR" id="PIRSR000390-1"/>
    </source>
</evidence>
<keyword evidence="6" id="KW-0808">Transferase</keyword>
<comment type="similarity">
    <text evidence="2 5">Belongs to the DegT/DnrJ/EryC1 family.</text>
</comment>
<evidence type="ECO:0000256" key="4">
    <source>
        <dbReference type="PIRSR" id="PIRSR000390-2"/>
    </source>
</evidence>
<proteinExistence type="inferred from homology"/>
<dbReference type="EMBL" id="CP002691">
    <property type="protein sequence ID" value="AEE51155.1"/>
    <property type="molecule type" value="Genomic_DNA"/>
</dbReference>
<reference key="2">
    <citation type="submission" date="2011-04" db="EMBL/GenBank/DDBJ databases">
        <title>Complete sequence of chromosome of Haliscomenobacter hydrossis DSM 1100.</title>
        <authorList>
            <consortium name="US DOE Joint Genome Institute (JGI-PGF)"/>
            <person name="Lucas S."/>
            <person name="Han J."/>
            <person name="Lapidus A."/>
            <person name="Bruce D."/>
            <person name="Goodwin L."/>
            <person name="Pitluck S."/>
            <person name="Peters L."/>
            <person name="Kyrpides N."/>
            <person name="Mavromatis K."/>
            <person name="Ivanova N."/>
            <person name="Ovchinnikova G."/>
            <person name="Pagani I."/>
            <person name="Daligault H."/>
            <person name="Detter J.C."/>
            <person name="Han C."/>
            <person name="Land M."/>
            <person name="Hauser L."/>
            <person name="Markowitz V."/>
            <person name="Cheng J.-F."/>
            <person name="Hugenholtz P."/>
            <person name="Woyke T."/>
            <person name="Wu D."/>
            <person name="Verbarg S."/>
            <person name="Frueling A."/>
            <person name="Brambilla E."/>
            <person name="Klenk H.-P."/>
            <person name="Eisen J.A."/>
        </authorList>
    </citation>
    <scope>NUCLEOTIDE SEQUENCE</scope>
    <source>
        <strain>DSM 1100</strain>
    </source>
</reference>
<dbReference type="InterPro" id="IPR015421">
    <property type="entry name" value="PyrdxlP-dep_Trfase_major"/>
</dbReference>
<protein>
    <submittedName>
        <fullName evidence="6">DegT/DnrJ/EryC1/StrS aminotransferase</fullName>
    </submittedName>
</protein>
<dbReference type="RefSeq" id="WP_013765696.1">
    <property type="nucleotide sequence ID" value="NC_015510.1"/>
</dbReference>
<dbReference type="HOGENOM" id="CLU_033332_6_0_10"/>
<evidence type="ECO:0000256" key="5">
    <source>
        <dbReference type="RuleBase" id="RU004508"/>
    </source>
</evidence>
<keyword evidence="6" id="KW-0032">Aminotransferase</keyword>